<dbReference type="EMBL" id="SAYD01000021">
    <property type="protein sequence ID" value="TXJ36574.1"/>
    <property type="molecule type" value="Genomic_DNA"/>
</dbReference>
<reference evidence="2 3" key="1">
    <citation type="journal article" date="1992" name="Lakartidningen">
        <title>[Penicillin V and not amoxicillin is the first choice preparation in acute otitis].</title>
        <authorList>
            <person name="Kamme C."/>
            <person name="Lundgren K."/>
            <person name="Prellner K."/>
        </authorList>
    </citation>
    <scope>NUCLEOTIDE SEQUENCE [LARGE SCALE GENOMIC DNA]</scope>
    <source>
        <strain evidence="2 3">PC3997IV</strain>
    </source>
</reference>
<organism evidence="2 3">
    <name type="scientific">Brachyspira aalborgi</name>
    <dbReference type="NCBI Taxonomy" id="29522"/>
    <lineage>
        <taxon>Bacteria</taxon>
        <taxon>Pseudomonadati</taxon>
        <taxon>Spirochaetota</taxon>
        <taxon>Spirochaetia</taxon>
        <taxon>Brachyspirales</taxon>
        <taxon>Brachyspiraceae</taxon>
        <taxon>Brachyspira</taxon>
    </lineage>
</organism>
<feature type="domain" description="HicB-like antitoxin of toxin-antitoxin system" evidence="1">
    <location>
        <begin position="6"/>
        <end position="53"/>
    </location>
</feature>
<evidence type="ECO:0000313" key="2">
    <source>
        <dbReference type="EMBL" id="TXJ36574.1"/>
    </source>
</evidence>
<dbReference type="AlphaFoldDB" id="A0A5C8EHU0"/>
<dbReference type="Gene3D" id="3.30.160.250">
    <property type="match status" value="1"/>
</dbReference>
<dbReference type="Proteomes" id="UP000325002">
    <property type="component" value="Unassembled WGS sequence"/>
</dbReference>
<gene>
    <name evidence="2" type="ORF">EPJ81_09505</name>
</gene>
<dbReference type="Pfam" id="PF15919">
    <property type="entry name" value="HicB_lk_antitox"/>
    <property type="match status" value="1"/>
</dbReference>
<dbReference type="InterPro" id="IPR051404">
    <property type="entry name" value="TA_system_antitoxin"/>
</dbReference>
<evidence type="ECO:0000259" key="1">
    <source>
        <dbReference type="Pfam" id="PF15919"/>
    </source>
</evidence>
<dbReference type="InterPro" id="IPR035069">
    <property type="entry name" value="TTHA1013/TTHA0281-like"/>
</dbReference>
<proteinExistence type="predicted"/>
<protein>
    <submittedName>
        <fullName evidence="2">Type II toxin-antitoxin system HicB family antitoxin</fullName>
    </submittedName>
</protein>
<name>A0A5C8EHU0_9SPIR</name>
<dbReference type="PANTHER" id="PTHR34504">
    <property type="entry name" value="ANTITOXIN HICB"/>
    <property type="match status" value="1"/>
</dbReference>
<dbReference type="SUPFAM" id="SSF143100">
    <property type="entry name" value="TTHA1013/TTHA0281-like"/>
    <property type="match status" value="1"/>
</dbReference>
<comment type="caution">
    <text evidence="2">The sequence shown here is derived from an EMBL/GenBank/DDBJ whole genome shotgun (WGS) entry which is preliminary data.</text>
</comment>
<sequence length="73" mass="8222">MIINAIIEKDKDGYFAFVPELKGCVSQGNSFEEAKANIKEAIELYIESIEEEDLNLLLSKDYAIAPIEVSLER</sequence>
<evidence type="ECO:0000313" key="3">
    <source>
        <dbReference type="Proteomes" id="UP000325002"/>
    </source>
</evidence>
<dbReference type="PANTHER" id="PTHR34504:SF4">
    <property type="entry name" value="ANTITOXIN HICB"/>
    <property type="match status" value="1"/>
</dbReference>
<dbReference type="InterPro" id="IPR031807">
    <property type="entry name" value="HicB-like"/>
</dbReference>
<accession>A0A5C8EHU0</accession>
<dbReference type="RefSeq" id="WP_147545497.1">
    <property type="nucleotide sequence ID" value="NZ_SAYD01000021.1"/>
</dbReference>